<dbReference type="InterPro" id="IPR002060">
    <property type="entry name" value="Squ/phyt_synthse"/>
</dbReference>
<dbReference type="InterPro" id="IPR019845">
    <property type="entry name" value="Squalene/phytoene_synthase_CS"/>
</dbReference>
<dbReference type="AlphaFoldDB" id="A0A6J6CLX4"/>
<dbReference type="Gene3D" id="1.10.600.10">
    <property type="entry name" value="Farnesyl Diphosphate Synthase"/>
    <property type="match status" value="1"/>
</dbReference>
<reference evidence="2" key="1">
    <citation type="submission" date="2020-05" db="EMBL/GenBank/DDBJ databases">
        <authorList>
            <person name="Chiriac C."/>
            <person name="Salcher M."/>
            <person name="Ghai R."/>
            <person name="Kavagutti S V."/>
        </authorList>
    </citation>
    <scope>NUCLEOTIDE SEQUENCE</scope>
</reference>
<protein>
    <submittedName>
        <fullName evidence="2">Unannotated protein</fullName>
    </submittedName>
</protein>
<dbReference type="GO" id="GO:0008299">
    <property type="term" value="P:isoprenoid biosynthetic process"/>
    <property type="evidence" value="ECO:0007669"/>
    <property type="project" value="UniProtKB-ARBA"/>
</dbReference>
<dbReference type="InterPro" id="IPR044843">
    <property type="entry name" value="Trans_IPPS_bact-type"/>
</dbReference>
<dbReference type="PANTHER" id="PTHR31480">
    <property type="entry name" value="BIFUNCTIONAL LYCOPENE CYCLASE/PHYTOENE SYNTHASE"/>
    <property type="match status" value="1"/>
</dbReference>
<dbReference type="SUPFAM" id="SSF48576">
    <property type="entry name" value="Terpenoid synthases"/>
    <property type="match status" value="1"/>
</dbReference>
<dbReference type="SFLD" id="SFLDG01212">
    <property type="entry name" value="Phytoene_synthase_like"/>
    <property type="match status" value="1"/>
</dbReference>
<evidence type="ECO:0000256" key="1">
    <source>
        <dbReference type="ARBA" id="ARBA00022679"/>
    </source>
</evidence>
<organism evidence="2">
    <name type="scientific">freshwater metagenome</name>
    <dbReference type="NCBI Taxonomy" id="449393"/>
    <lineage>
        <taxon>unclassified sequences</taxon>
        <taxon>metagenomes</taxon>
        <taxon>ecological metagenomes</taxon>
    </lineage>
</organism>
<keyword evidence="1" id="KW-0808">Transferase</keyword>
<dbReference type="SFLD" id="SFLDG01018">
    <property type="entry name" value="Squalene/Phytoene_Synthase_Lik"/>
    <property type="match status" value="1"/>
</dbReference>
<evidence type="ECO:0000313" key="2">
    <source>
        <dbReference type="EMBL" id="CAB4552204.1"/>
    </source>
</evidence>
<dbReference type="SFLD" id="SFLDS00005">
    <property type="entry name" value="Isoprenoid_Synthase_Type_I"/>
    <property type="match status" value="1"/>
</dbReference>
<dbReference type="PROSITE" id="PS01045">
    <property type="entry name" value="SQUALEN_PHYTOEN_SYN_2"/>
    <property type="match status" value="1"/>
</dbReference>
<dbReference type="InterPro" id="IPR008949">
    <property type="entry name" value="Isoprenoid_synthase_dom_sf"/>
</dbReference>
<name>A0A6J6CLX4_9ZZZZ</name>
<dbReference type="Pfam" id="PF00494">
    <property type="entry name" value="SQS_PSY"/>
    <property type="match status" value="1"/>
</dbReference>
<dbReference type="GO" id="GO:0004311">
    <property type="term" value="F:geranylgeranyl diphosphate synthase activity"/>
    <property type="evidence" value="ECO:0007669"/>
    <property type="project" value="InterPro"/>
</dbReference>
<proteinExistence type="predicted"/>
<sequence>MSRQTDLYDRVAQASATLVIREYSTSFSMATRLLGPNVRQDVENVYGLVRVADEIVDGVASDAGLAPAEVRVQLDALEADTEQAMLSGYSTNLIVHAFALTARRCDISTDLTRPFFASMRADVTESTHDAQSFTDYVYGSAEVIGLMCLQAFVRELSVTPDAHAEFVRGARALGAAFQKVNFLRDLSADFDHLGRSYFPGVNLEKLTDEDKLGLVRDIDDDLELARSIVPNLPRSSRRAVALALSLFAQLNRQIERTPARVLRTKRISVSAPTKVWLALRAIWGGI</sequence>
<dbReference type="EMBL" id="CAEZTD010000005">
    <property type="protein sequence ID" value="CAB4552204.1"/>
    <property type="molecule type" value="Genomic_DNA"/>
</dbReference>
<gene>
    <name evidence="2" type="ORF">UFOPK1591_00119</name>
</gene>
<accession>A0A6J6CLX4</accession>